<dbReference type="AlphaFoldDB" id="A0A4P2VAV3"/>
<dbReference type="InterPro" id="IPR009014">
    <property type="entry name" value="Transketo_C/PFOR_II"/>
</dbReference>
<feature type="binding site" evidence="15">
    <location>
        <position position="603"/>
    </location>
    <ligand>
        <name>[4Fe-4S] cluster</name>
        <dbReference type="ChEBI" id="CHEBI:49883"/>
        <label>2</label>
    </ligand>
</feature>
<evidence type="ECO:0000256" key="8">
    <source>
        <dbReference type="ARBA" id="ARBA00022982"/>
    </source>
</evidence>
<dbReference type="PANTHER" id="PTHR43710">
    <property type="entry name" value="2-HYDROXYACYL-COA LYASE"/>
    <property type="match status" value="1"/>
</dbReference>
<dbReference type="InterPro" id="IPR045025">
    <property type="entry name" value="HACL1-like"/>
</dbReference>
<dbReference type="GeneID" id="55584046"/>
<keyword evidence="7 14" id="KW-0479">Metal-binding</keyword>
<feature type="binding site" evidence="15">
    <location>
        <position position="579"/>
    </location>
    <ligand>
        <name>[4Fe-4S] cluster</name>
        <dbReference type="ChEBI" id="CHEBI:49883"/>
        <label>1</label>
    </ligand>
</feature>
<keyword evidence="8 14" id="KW-0249">Electron transport</keyword>
<dbReference type="Gene3D" id="3.30.70.20">
    <property type="match status" value="1"/>
</dbReference>
<evidence type="ECO:0000313" key="18">
    <source>
        <dbReference type="Proteomes" id="UP000509448"/>
    </source>
</evidence>
<keyword evidence="18" id="KW-1185">Reference proteome</keyword>
<feature type="binding site" evidence="15">
    <location>
        <position position="615"/>
    </location>
    <ligand>
        <name>[4Fe-4S] cluster</name>
        <dbReference type="ChEBI" id="CHEBI:49883"/>
        <label>1</label>
    </ligand>
</feature>
<dbReference type="InterPro" id="IPR029061">
    <property type="entry name" value="THDP-binding"/>
</dbReference>
<dbReference type="CDD" id="cd02008">
    <property type="entry name" value="TPP_IOR_alpha"/>
    <property type="match status" value="1"/>
</dbReference>
<protein>
    <recommendedName>
        <fullName evidence="4 14">Indolepyruvate oxidoreductase subunit IorA</fullName>
        <shortName evidence="14">IOR</shortName>
        <ecNumber evidence="3 14">1.2.7.8</ecNumber>
    </recommendedName>
    <alternativeName>
        <fullName evidence="12 14">Indolepyruvate ferredoxin oxidoreductase subunit alpha</fullName>
    </alternativeName>
</protein>
<dbReference type="Pfam" id="PF02775">
    <property type="entry name" value="TPP_enzyme_C"/>
    <property type="match status" value="1"/>
</dbReference>
<dbReference type="Gene3D" id="3.40.50.970">
    <property type="match status" value="2"/>
</dbReference>
<evidence type="ECO:0000256" key="5">
    <source>
        <dbReference type="ARBA" id="ARBA00022448"/>
    </source>
</evidence>
<name>A0A4P2VAV3_9ARCH</name>
<feature type="domain" description="4Fe-4S ferredoxin-type" evidence="16">
    <location>
        <begin position="594"/>
        <end position="625"/>
    </location>
</feature>
<feature type="binding site" evidence="15">
    <location>
        <position position="573"/>
    </location>
    <ligand>
        <name>[4Fe-4S] cluster</name>
        <dbReference type="ChEBI" id="CHEBI:49883"/>
        <label>1</label>
    </ligand>
</feature>
<dbReference type="GO" id="GO:0030976">
    <property type="term" value="F:thiamine pyrophosphate binding"/>
    <property type="evidence" value="ECO:0007669"/>
    <property type="project" value="InterPro"/>
</dbReference>
<accession>A0A4P2VAV3</accession>
<comment type="subunit">
    <text evidence="2 14">Heterodimer of the IorA and IorB subunits.</text>
</comment>
<keyword evidence="17" id="KW-0670">Pyruvate</keyword>
<evidence type="ECO:0000256" key="10">
    <source>
        <dbReference type="ARBA" id="ARBA00023004"/>
    </source>
</evidence>
<dbReference type="GO" id="GO:0043805">
    <property type="term" value="F:indolepyruvate ferredoxin oxidoreductase activity"/>
    <property type="evidence" value="ECO:0007669"/>
    <property type="project" value="UniProtKB-UniRule"/>
</dbReference>
<dbReference type="Pfam" id="PF01855">
    <property type="entry name" value="POR_N"/>
    <property type="match status" value="1"/>
</dbReference>
<reference evidence="17 18" key="1">
    <citation type="journal article" date="2019" name="ISME J.">
        <title>Isolation and characterization of a thermophilic sulfur- and iron-reducing thaumarchaeote from a terrestrial acidic hot spring.</title>
        <authorList>
            <person name="Kato S."/>
            <person name="Itoh T."/>
            <person name="Yuki M."/>
            <person name="Nagamori M."/>
            <person name="Ohnishi M."/>
            <person name="Uematsu K."/>
            <person name="Suzuki K."/>
            <person name="Takashina T."/>
            <person name="Ohkuma M."/>
        </authorList>
    </citation>
    <scope>NUCLEOTIDE SEQUENCE [LARGE SCALE GENOMIC DNA]</scope>
    <source>
        <strain evidence="17 18">NAS-02</strain>
    </source>
</reference>
<comment type="function">
    <text evidence="1 14">Catalyzes the ferredoxin-dependent oxidative decarboxylation of arylpyruvates.</text>
</comment>
<dbReference type="Proteomes" id="UP000509448">
    <property type="component" value="Chromosome"/>
</dbReference>
<evidence type="ECO:0000256" key="11">
    <source>
        <dbReference type="ARBA" id="ARBA00023014"/>
    </source>
</evidence>
<dbReference type="KEGG" id="ccai:NAS2_0229"/>
<feature type="binding site" evidence="15">
    <location>
        <position position="585"/>
    </location>
    <ligand>
        <name>[4Fe-4S] cluster</name>
        <dbReference type="ChEBI" id="CHEBI:49883"/>
        <label>2</label>
    </ligand>
</feature>
<dbReference type="CDD" id="cd07034">
    <property type="entry name" value="TPP_PYR_PFOR_IOR-alpha_like"/>
    <property type="match status" value="1"/>
</dbReference>
<dbReference type="GO" id="GO:0051539">
    <property type="term" value="F:4 iron, 4 sulfur cluster binding"/>
    <property type="evidence" value="ECO:0007669"/>
    <property type="project" value="UniProtKB-UniRule"/>
</dbReference>
<dbReference type="InterPro" id="IPR017721">
    <property type="entry name" value="IorA"/>
</dbReference>
<dbReference type="PANTHER" id="PTHR43710:SF7">
    <property type="entry name" value="INDOLEPYRUVATE OXIDOREDUCTASE SUBUNIT IORA"/>
    <property type="match status" value="1"/>
</dbReference>
<dbReference type="GO" id="GO:0006082">
    <property type="term" value="P:organic acid metabolic process"/>
    <property type="evidence" value="ECO:0007669"/>
    <property type="project" value="UniProtKB-ARBA"/>
</dbReference>
<evidence type="ECO:0000313" key="17">
    <source>
        <dbReference type="EMBL" id="BBE41624.1"/>
    </source>
</evidence>
<dbReference type="GO" id="GO:0046872">
    <property type="term" value="F:metal ion binding"/>
    <property type="evidence" value="ECO:0007669"/>
    <property type="project" value="UniProtKB-UniRule"/>
</dbReference>
<evidence type="ECO:0000256" key="2">
    <source>
        <dbReference type="ARBA" id="ARBA00011238"/>
    </source>
</evidence>
<dbReference type="GO" id="GO:0044272">
    <property type="term" value="P:sulfur compound biosynthetic process"/>
    <property type="evidence" value="ECO:0007669"/>
    <property type="project" value="UniProtKB-ARBA"/>
</dbReference>
<dbReference type="FunFam" id="3.40.50.970:FF:000039">
    <property type="entry name" value="Indolepyruvate oxidoreductase subunit IorA"/>
    <property type="match status" value="1"/>
</dbReference>
<dbReference type="PROSITE" id="PS51379">
    <property type="entry name" value="4FE4S_FER_2"/>
    <property type="match status" value="2"/>
</dbReference>
<dbReference type="InterPro" id="IPR011766">
    <property type="entry name" value="TPP_enzyme_TPP-bd"/>
</dbReference>
<evidence type="ECO:0000259" key="16">
    <source>
        <dbReference type="PROSITE" id="PS51379"/>
    </source>
</evidence>
<dbReference type="NCBIfam" id="TIGR03336">
    <property type="entry name" value="IOR_alpha"/>
    <property type="match status" value="1"/>
</dbReference>
<dbReference type="RefSeq" id="WP_174447952.1">
    <property type="nucleotide sequence ID" value="NZ_AP018732.1"/>
</dbReference>
<dbReference type="InterPro" id="IPR002880">
    <property type="entry name" value="Pyrv_Fd/Flavodoxin_OxRdtase_N"/>
</dbReference>
<comment type="catalytic activity">
    <reaction evidence="13 14">
        <text>indole-3-pyruvate + 2 oxidized [2Fe-2S]-[ferredoxin] + CoA = (indol-3-yl)acetyl-CoA + 2 reduced [2Fe-2S]-[ferredoxin] + CO2 + H(+)</text>
        <dbReference type="Rhea" id="RHEA:12645"/>
        <dbReference type="Rhea" id="RHEA-COMP:10000"/>
        <dbReference type="Rhea" id="RHEA-COMP:10001"/>
        <dbReference type="ChEBI" id="CHEBI:15378"/>
        <dbReference type="ChEBI" id="CHEBI:16526"/>
        <dbReference type="ChEBI" id="CHEBI:17640"/>
        <dbReference type="ChEBI" id="CHEBI:33737"/>
        <dbReference type="ChEBI" id="CHEBI:33738"/>
        <dbReference type="ChEBI" id="CHEBI:57271"/>
        <dbReference type="ChEBI" id="CHEBI:57287"/>
        <dbReference type="EC" id="1.2.7.8"/>
    </reaction>
</comment>
<feature type="binding site" evidence="15">
    <location>
        <position position="609"/>
    </location>
    <ligand>
        <name>[4Fe-4S] cluster</name>
        <dbReference type="ChEBI" id="CHEBI:49883"/>
        <label>2</label>
    </ligand>
</feature>
<dbReference type="OrthoDB" id="19071at2157"/>
<dbReference type="InterPro" id="IPR017896">
    <property type="entry name" value="4Fe4S_Fe-S-bd"/>
</dbReference>
<dbReference type="SUPFAM" id="SSF52518">
    <property type="entry name" value="Thiamin diphosphate-binding fold (THDP-binding)"/>
    <property type="match status" value="2"/>
</dbReference>
<dbReference type="EMBL" id="AP018732">
    <property type="protein sequence ID" value="BBE41624.1"/>
    <property type="molecule type" value="Genomic_DNA"/>
</dbReference>
<dbReference type="SUPFAM" id="SSF52922">
    <property type="entry name" value="TK C-terminal domain-like"/>
    <property type="match status" value="1"/>
</dbReference>
<keyword evidence="9 14" id="KW-0560">Oxidoreductase</keyword>
<evidence type="ECO:0000256" key="14">
    <source>
        <dbReference type="PIRNR" id="PIRNR006439"/>
    </source>
</evidence>
<evidence type="ECO:0000256" key="6">
    <source>
        <dbReference type="ARBA" id="ARBA00022485"/>
    </source>
</evidence>
<keyword evidence="11 14" id="KW-0411">Iron-sulfur</keyword>
<evidence type="ECO:0000256" key="4">
    <source>
        <dbReference type="ARBA" id="ARBA00017710"/>
    </source>
</evidence>
<evidence type="ECO:0000256" key="12">
    <source>
        <dbReference type="ARBA" id="ARBA00030514"/>
    </source>
</evidence>
<proteinExistence type="predicted"/>
<evidence type="ECO:0000256" key="9">
    <source>
        <dbReference type="ARBA" id="ARBA00023002"/>
    </source>
</evidence>
<comment type="cofactor">
    <cofactor evidence="14 15">
        <name>[4Fe-4S] cluster</name>
        <dbReference type="ChEBI" id="CHEBI:49883"/>
    </cofactor>
    <text evidence="14 15">Binds 2 [4Fe-4S] clusters. In this family the first cluster has a non-standard and varying [4Fe-4S] binding motif CX(2)CX(2)CX(4-5)CP.</text>
</comment>
<keyword evidence="10 14" id="KW-0408">Iron</keyword>
<dbReference type="PIRSF" id="PIRSF006439">
    <property type="entry name" value="Indolepyruvate_ferr_oxidored"/>
    <property type="match status" value="1"/>
</dbReference>
<sequence length="628" mass="67914">MSGHRRLLDLREGDSLFLLGNEAVARGLLEAGVGFAATYPGTPSSEVGEVLNDIAQEAGMYFEFSVNEKVALEGAAAASMSGVRSFAFMKHVGMNVASDAFMSLGYTGVRGGLVVMSADDPSMYSSQNEQDNRHYAEMAWVPLVEPSNPQEAKDFLVYAFELSERRGVPVLFRTTTRVSHMRGVVRAGPRKQPSAKGSFKRDPWHLSLLPAVARRLKEELLNKYEVLRKDADSSPLNVIIGGGSEVGAITSSAAYNSLMDALPDLEVKVDVLKLGMSNPFPEELVGSFLRSHKTVLIVEELDPFLELRTRALAQMLGIGTRVIGKMDGYFPPAYEYTPSAVRSSIARALGVPTVDAKPMDLGVELPPRPPVMCPGCPHRATYYAVALALRQLKLKATIFPNDIGCYGMGFYKPFEMGDMTLCMGSSIGTANGFSQVTDQPVIAFIGDSTFFHAGLPALVNAVHNNRHFLLVIMDNSTTAMTGFEPPPNVPYEAGGRPATPISIENVVSAIGVKYVKVVDPYDLRGTLAAVKEALGYSGVSVVIARRECALLRDAEIRRSGEKIPVYEVDQEKCAGCLNCVQDFSCPSFYANDKGLAEIDAELCDGCGVCVQRLVCPPAAIHESKEGRD</sequence>
<evidence type="ECO:0000256" key="13">
    <source>
        <dbReference type="ARBA" id="ARBA00048332"/>
    </source>
</evidence>
<dbReference type="SUPFAM" id="SSF54862">
    <property type="entry name" value="4Fe-4S ferredoxins"/>
    <property type="match status" value="1"/>
</dbReference>
<feature type="binding site" evidence="15">
    <location>
        <position position="576"/>
    </location>
    <ligand>
        <name>[4Fe-4S] cluster</name>
        <dbReference type="ChEBI" id="CHEBI:49883"/>
        <label>1</label>
    </ligand>
</feature>
<keyword evidence="5 14" id="KW-0813">Transport</keyword>
<organism evidence="17 18">
    <name type="scientific">Conexivisphaera calida</name>
    <dbReference type="NCBI Taxonomy" id="1874277"/>
    <lineage>
        <taxon>Archaea</taxon>
        <taxon>Nitrososphaerota</taxon>
        <taxon>Conexivisphaeria</taxon>
        <taxon>Conexivisphaerales</taxon>
        <taxon>Conexivisphaeraceae</taxon>
        <taxon>Conexivisphaera</taxon>
    </lineage>
</organism>
<evidence type="ECO:0000256" key="7">
    <source>
        <dbReference type="ARBA" id="ARBA00022723"/>
    </source>
</evidence>
<feature type="domain" description="4Fe-4S ferredoxin-type" evidence="16">
    <location>
        <begin position="564"/>
        <end position="587"/>
    </location>
</feature>
<evidence type="ECO:0000256" key="3">
    <source>
        <dbReference type="ARBA" id="ARBA00012812"/>
    </source>
</evidence>
<keyword evidence="6 14" id="KW-0004">4Fe-4S</keyword>
<evidence type="ECO:0000256" key="15">
    <source>
        <dbReference type="PIRSR" id="PIRSR006439-50"/>
    </source>
</evidence>
<feature type="binding site" evidence="15">
    <location>
        <position position="606"/>
    </location>
    <ligand>
        <name>[4Fe-4S] cluster</name>
        <dbReference type="ChEBI" id="CHEBI:49883"/>
        <label>2</label>
    </ligand>
</feature>
<dbReference type="EC" id="1.2.7.8" evidence="3 14"/>
<gene>
    <name evidence="17" type="ORF">NAS2_0229</name>
</gene>
<evidence type="ECO:0000256" key="1">
    <source>
        <dbReference type="ARBA" id="ARBA00002995"/>
    </source>
</evidence>